<keyword evidence="2" id="KW-0378">Hydrolase</keyword>
<dbReference type="RefSeq" id="WP_175534250.1">
    <property type="nucleotide sequence ID" value="NZ_FOSQ01000029.1"/>
</dbReference>
<dbReference type="InterPro" id="IPR038717">
    <property type="entry name" value="Tc1-like_DDE_dom"/>
</dbReference>
<dbReference type="Pfam" id="PF13358">
    <property type="entry name" value="DDE_3"/>
    <property type="match status" value="1"/>
</dbReference>
<keyword evidence="2" id="KW-0540">Nuclease</keyword>
<gene>
    <name evidence="2" type="ORF">SAMN02745775_1291</name>
</gene>
<proteinExistence type="predicted"/>
<name>A0A1I4FFV9_9PROT</name>
<evidence type="ECO:0000313" key="2">
    <source>
        <dbReference type="EMBL" id="SFL15686.1"/>
    </source>
</evidence>
<protein>
    <submittedName>
        <fullName evidence="2">DDE superfamily endonuclease</fullName>
    </submittedName>
</protein>
<feature type="domain" description="Tc1-like transposase DDE" evidence="1">
    <location>
        <begin position="2"/>
        <end position="60"/>
    </location>
</feature>
<feature type="non-terminal residue" evidence="2">
    <location>
        <position position="1"/>
    </location>
</feature>
<dbReference type="GO" id="GO:0003676">
    <property type="term" value="F:nucleic acid binding"/>
    <property type="evidence" value="ECO:0007669"/>
    <property type="project" value="InterPro"/>
</dbReference>
<accession>A0A1I4FFV9</accession>
<sequence length="92" mass="10327">AVITLDGAGWHQTGGKLQVPENISLLPLPPYSPELNPVENVWQFLRQNQLSNRVYETYDAIVDACCDAWNALINDPSRITSIATRDYAQVNR</sequence>
<dbReference type="InterPro" id="IPR036397">
    <property type="entry name" value="RNaseH_sf"/>
</dbReference>
<organism evidence="2 3">
    <name type="scientific">Falsiroseomonas stagni DSM 19981</name>
    <dbReference type="NCBI Taxonomy" id="1123062"/>
    <lineage>
        <taxon>Bacteria</taxon>
        <taxon>Pseudomonadati</taxon>
        <taxon>Pseudomonadota</taxon>
        <taxon>Alphaproteobacteria</taxon>
        <taxon>Acetobacterales</taxon>
        <taxon>Roseomonadaceae</taxon>
        <taxon>Falsiroseomonas</taxon>
    </lineage>
</organism>
<dbReference type="Proteomes" id="UP000199473">
    <property type="component" value="Unassembled WGS sequence"/>
</dbReference>
<dbReference type="EMBL" id="FOSQ01000029">
    <property type="protein sequence ID" value="SFL15686.1"/>
    <property type="molecule type" value="Genomic_DNA"/>
</dbReference>
<keyword evidence="3" id="KW-1185">Reference proteome</keyword>
<reference evidence="2 3" key="1">
    <citation type="submission" date="2016-10" db="EMBL/GenBank/DDBJ databases">
        <authorList>
            <person name="de Groot N.N."/>
        </authorList>
    </citation>
    <scope>NUCLEOTIDE SEQUENCE [LARGE SCALE GENOMIC DNA]</scope>
    <source>
        <strain evidence="2 3">DSM 19981</strain>
    </source>
</reference>
<evidence type="ECO:0000259" key="1">
    <source>
        <dbReference type="Pfam" id="PF13358"/>
    </source>
</evidence>
<keyword evidence="2" id="KW-0255">Endonuclease</keyword>
<dbReference type="Gene3D" id="3.30.420.10">
    <property type="entry name" value="Ribonuclease H-like superfamily/Ribonuclease H"/>
    <property type="match status" value="1"/>
</dbReference>
<evidence type="ECO:0000313" key="3">
    <source>
        <dbReference type="Proteomes" id="UP000199473"/>
    </source>
</evidence>
<dbReference type="GO" id="GO:0004519">
    <property type="term" value="F:endonuclease activity"/>
    <property type="evidence" value="ECO:0007669"/>
    <property type="project" value="UniProtKB-KW"/>
</dbReference>
<dbReference type="AlphaFoldDB" id="A0A1I4FFV9"/>